<name>A0A9P7AB71_9AGAM</name>
<dbReference type="AlphaFoldDB" id="A0A9P7AB71"/>
<reference evidence="1" key="1">
    <citation type="journal article" date="2020" name="New Phytol.">
        <title>Comparative genomics reveals dynamic genome evolution in host specialist ectomycorrhizal fungi.</title>
        <authorList>
            <person name="Lofgren L.A."/>
            <person name="Nguyen N.H."/>
            <person name="Vilgalys R."/>
            <person name="Ruytinx J."/>
            <person name="Liao H.L."/>
            <person name="Branco S."/>
            <person name="Kuo A."/>
            <person name="LaButti K."/>
            <person name="Lipzen A."/>
            <person name="Andreopoulos W."/>
            <person name="Pangilinan J."/>
            <person name="Riley R."/>
            <person name="Hundley H."/>
            <person name="Na H."/>
            <person name="Barry K."/>
            <person name="Grigoriev I.V."/>
            <person name="Stajich J.E."/>
            <person name="Kennedy P.G."/>
        </authorList>
    </citation>
    <scope>NUCLEOTIDE SEQUENCE</scope>
    <source>
        <strain evidence="1">S12</strain>
    </source>
</reference>
<dbReference type="GeneID" id="64590154"/>
<dbReference type="OrthoDB" id="3253416at2759"/>
<feature type="non-terminal residue" evidence="1">
    <location>
        <position position="1"/>
    </location>
</feature>
<evidence type="ECO:0000313" key="2">
    <source>
        <dbReference type="Proteomes" id="UP000719766"/>
    </source>
</evidence>
<dbReference type="Proteomes" id="UP000719766">
    <property type="component" value="Unassembled WGS sequence"/>
</dbReference>
<organism evidence="1 2">
    <name type="scientific">Suillus plorans</name>
    <dbReference type="NCBI Taxonomy" id="116603"/>
    <lineage>
        <taxon>Eukaryota</taxon>
        <taxon>Fungi</taxon>
        <taxon>Dikarya</taxon>
        <taxon>Basidiomycota</taxon>
        <taxon>Agaricomycotina</taxon>
        <taxon>Agaricomycetes</taxon>
        <taxon>Agaricomycetidae</taxon>
        <taxon>Boletales</taxon>
        <taxon>Suillineae</taxon>
        <taxon>Suillaceae</taxon>
        <taxon>Suillus</taxon>
    </lineage>
</organism>
<evidence type="ECO:0000313" key="1">
    <source>
        <dbReference type="EMBL" id="KAG1785798.1"/>
    </source>
</evidence>
<dbReference type="RefSeq" id="XP_041153281.1">
    <property type="nucleotide sequence ID" value="XM_041296390.1"/>
</dbReference>
<keyword evidence="2" id="KW-1185">Reference proteome</keyword>
<sequence length="187" mass="21420">SLKWTRAQLNGGRLTRQRRKASAWNAFVRAKLNRANETRGPGERYRLPAYISAHYAELQQTYARLSESEKKKLRLGIDDLRAMRVNIVRSNPKALLKDVNSTFNTMEKEVFISEATCSWVCIIGEESSRSATQRLPLSKLVSLSRKNIQDGLDNILQKNRLASKKIKMNYENYEKNIVEVYAVAING</sequence>
<dbReference type="EMBL" id="JABBWE010000103">
    <property type="protein sequence ID" value="KAG1785798.1"/>
    <property type="molecule type" value="Genomic_DNA"/>
</dbReference>
<proteinExistence type="predicted"/>
<feature type="non-terminal residue" evidence="1">
    <location>
        <position position="187"/>
    </location>
</feature>
<accession>A0A9P7AB71</accession>
<comment type="caution">
    <text evidence="1">The sequence shown here is derived from an EMBL/GenBank/DDBJ whole genome shotgun (WGS) entry which is preliminary data.</text>
</comment>
<protein>
    <submittedName>
        <fullName evidence="1">Uncharacterized protein</fullName>
    </submittedName>
</protein>
<gene>
    <name evidence="1" type="ORF">HD556DRAFT_1201250</name>
</gene>